<evidence type="ECO:0000313" key="2">
    <source>
        <dbReference type="EMBL" id="CAA9557322.1"/>
    </source>
</evidence>
<gene>
    <name evidence="2" type="ORF">AVDCRST_MAG70-1393</name>
</gene>
<accession>A0A6J4UVH9</accession>
<reference evidence="2" key="1">
    <citation type="submission" date="2020-02" db="EMBL/GenBank/DDBJ databases">
        <authorList>
            <person name="Meier V. D."/>
        </authorList>
    </citation>
    <scope>NUCLEOTIDE SEQUENCE</scope>
    <source>
        <strain evidence="2">AVDCRST_MAG70</strain>
    </source>
</reference>
<feature type="region of interest" description="Disordered" evidence="1">
    <location>
        <begin position="74"/>
        <end position="206"/>
    </location>
</feature>
<name>A0A6J4UVH9_9BACT</name>
<evidence type="ECO:0000256" key="1">
    <source>
        <dbReference type="SAM" id="MobiDB-lite"/>
    </source>
</evidence>
<proteinExistence type="predicted"/>
<feature type="non-terminal residue" evidence="2">
    <location>
        <position position="1"/>
    </location>
</feature>
<protein>
    <submittedName>
        <fullName evidence="2">Uncharacterized protein</fullName>
    </submittedName>
</protein>
<feature type="region of interest" description="Disordered" evidence="1">
    <location>
        <begin position="1"/>
        <end position="43"/>
    </location>
</feature>
<feature type="compositionally biased region" description="Basic residues" evidence="1">
    <location>
        <begin position="74"/>
        <end position="86"/>
    </location>
</feature>
<dbReference type="EMBL" id="CADCWH010000223">
    <property type="protein sequence ID" value="CAA9557322.1"/>
    <property type="molecule type" value="Genomic_DNA"/>
</dbReference>
<organism evidence="2">
    <name type="scientific">uncultured Thermomicrobiales bacterium</name>
    <dbReference type="NCBI Taxonomy" id="1645740"/>
    <lineage>
        <taxon>Bacteria</taxon>
        <taxon>Pseudomonadati</taxon>
        <taxon>Thermomicrobiota</taxon>
        <taxon>Thermomicrobia</taxon>
        <taxon>Thermomicrobiales</taxon>
        <taxon>environmental samples</taxon>
    </lineage>
</organism>
<dbReference type="AlphaFoldDB" id="A0A6J4UVH9"/>
<sequence>GEQCAVTAATQPGRSRAGDPGCRRDRPAGETVPGPDRRRRDGADHALAAVVLRLFPRPPRADLADLGARRRRTLRDRPGLAHRGRLAVRGTRDIGGRGGVLRPPGTAPASDRRCLGHRSGDRAPLPVRTDRRVRRSGRGQGPARRGGRRDGPHSRPGRRRAFPGPDDRALPVGDRLQGPEPRCGAGRGRRGVDRHLDQDPLRPRRL</sequence>
<feature type="non-terminal residue" evidence="2">
    <location>
        <position position="206"/>
    </location>
</feature>
<feature type="compositionally biased region" description="Basic and acidic residues" evidence="1">
    <location>
        <begin position="110"/>
        <end position="121"/>
    </location>
</feature>
<feature type="compositionally biased region" description="Basic and acidic residues" evidence="1">
    <location>
        <begin position="190"/>
        <end position="206"/>
    </location>
</feature>